<evidence type="ECO:0000313" key="1">
    <source>
        <dbReference type="EMBL" id="KIM42543.1"/>
    </source>
</evidence>
<evidence type="ECO:0000313" key="2">
    <source>
        <dbReference type="Proteomes" id="UP000053424"/>
    </source>
</evidence>
<proteinExistence type="predicted"/>
<organism evidence="1 2">
    <name type="scientific">Hebeloma cylindrosporum</name>
    <dbReference type="NCBI Taxonomy" id="76867"/>
    <lineage>
        <taxon>Eukaryota</taxon>
        <taxon>Fungi</taxon>
        <taxon>Dikarya</taxon>
        <taxon>Basidiomycota</taxon>
        <taxon>Agaricomycotina</taxon>
        <taxon>Agaricomycetes</taxon>
        <taxon>Agaricomycetidae</taxon>
        <taxon>Agaricales</taxon>
        <taxon>Agaricineae</taxon>
        <taxon>Hymenogastraceae</taxon>
        <taxon>Hebeloma</taxon>
    </lineage>
</organism>
<gene>
    <name evidence="1" type="ORF">M413DRAFT_444259</name>
</gene>
<sequence length="119" mass="13433">MYEQYRQFPVFLGDATLLRGCWSLPTMTSRDLLQRTNRSYGSKLHFLFPAARTKGFLHDDSRAPFVSLSISKLQGSVYASHVQGPQNHRKSAAVKEVLEALWGWVVELSEVYSRIGVSG</sequence>
<keyword evidence="2" id="KW-1185">Reference proteome</keyword>
<protein>
    <submittedName>
        <fullName evidence="1">Uncharacterized protein</fullName>
    </submittedName>
</protein>
<dbReference type="AlphaFoldDB" id="A0A0C2XY16"/>
<reference evidence="1 2" key="1">
    <citation type="submission" date="2014-04" db="EMBL/GenBank/DDBJ databases">
        <authorList>
            <consortium name="DOE Joint Genome Institute"/>
            <person name="Kuo A."/>
            <person name="Gay G."/>
            <person name="Dore J."/>
            <person name="Kohler A."/>
            <person name="Nagy L.G."/>
            <person name="Floudas D."/>
            <person name="Copeland A."/>
            <person name="Barry K.W."/>
            <person name="Cichocki N."/>
            <person name="Veneault-Fourrey C."/>
            <person name="LaButti K."/>
            <person name="Lindquist E.A."/>
            <person name="Lipzen A."/>
            <person name="Lundell T."/>
            <person name="Morin E."/>
            <person name="Murat C."/>
            <person name="Sun H."/>
            <person name="Tunlid A."/>
            <person name="Henrissat B."/>
            <person name="Grigoriev I.V."/>
            <person name="Hibbett D.S."/>
            <person name="Martin F."/>
            <person name="Nordberg H.P."/>
            <person name="Cantor M.N."/>
            <person name="Hua S.X."/>
        </authorList>
    </citation>
    <scope>NUCLEOTIDE SEQUENCE [LARGE SCALE GENOMIC DNA]</scope>
    <source>
        <strain evidence="2">h7</strain>
    </source>
</reference>
<name>A0A0C2XY16_HEBCY</name>
<dbReference type="EMBL" id="KN831777">
    <property type="protein sequence ID" value="KIM42543.1"/>
    <property type="molecule type" value="Genomic_DNA"/>
</dbReference>
<accession>A0A0C2XY16</accession>
<dbReference type="HOGENOM" id="CLU_2061772_0_0_1"/>
<dbReference type="Proteomes" id="UP000053424">
    <property type="component" value="Unassembled WGS sequence"/>
</dbReference>
<reference evidence="2" key="2">
    <citation type="submission" date="2015-01" db="EMBL/GenBank/DDBJ databases">
        <title>Evolutionary Origins and Diversification of the Mycorrhizal Mutualists.</title>
        <authorList>
            <consortium name="DOE Joint Genome Institute"/>
            <consortium name="Mycorrhizal Genomics Consortium"/>
            <person name="Kohler A."/>
            <person name="Kuo A."/>
            <person name="Nagy L.G."/>
            <person name="Floudas D."/>
            <person name="Copeland A."/>
            <person name="Barry K.W."/>
            <person name="Cichocki N."/>
            <person name="Veneault-Fourrey C."/>
            <person name="LaButti K."/>
            <person name="Lindquist E.A."/>
            <person name="Lipzen A."/>
            <person name="Lundell T."/>
            <person name="Morin E."/>
            <person name="Murat C."/>
            <person name="Riley R."/>
            <person name="Ohm R."/>
            <person name="Sun H."/>
            <person name="Tunlid A."/>
            <person name="Henrissat B."/>
            <person name="Grigoriev I.V."/>
            <person name="Hibbett D.S."/>
            <person name="Martin F."/>
        </authorList>
    </citation>
    <scope>NUCLEOTIDE SEQUENCE [LARGE SCALE GENOMIC DNA]</scope>
    <source>
        <strain evidence="2">h7</strain>
    </source>
</reference>